<feature type="transmembrane region" description="Helical" evidence="1">
    <location>
        <begin position="21"/>
        <end position="47"/>
    </location>
</feature>
<organism evidence="2 3">
    <name type="scientific">Sinosporangium album</name>
    <dbReference type="NCBI Taxonomy" id="504805"/>
    <lineage>
        <taxon>Bacteria</taxon>
        <taxon>Bacillati</taxon>
        <taxon>Actinomycetota</taxon>
        <taxon>Actinomycetes</taxon>
        <taxon>Streptosporangiales</taxon>
        <taxon>Streptosporangiaceae</taxon>
        <taxon>Sinosporangium</taxon>
    </lineage>
</organism>
<keyword evidence="3" id="KW-1185">Reference proteome</keyword>
<keyword evidence="1" id="KW-0472">Membrane</keyword>
<reference evidence="2 3" key="1">
    <citation type="submission" date="2016-10" db="EMBL/GenBank/DDBJ databases">
        <authorList>
            <person name="de Groot N.N."/>
        </authorList>
    </citation>
    <scope>NUCLEOTIDE SEQUENCE [LARGE SCALE GENOMIC DNA]</scope>
    <source>
        <strain evidence="2 3">CPCC 201354</strain>
    </source>
</reference>
<name>A0A1G8CWL9_9ACTN</name>
<dbReference type="PROSITE" id="PS51318">
    <property type="entry name" value="TAT"/>
    <property type="match status" value="1"/>
</dbReference>
<evidence type="ECO:0008006" key="4">
    <source>
        <dbReference type="Google" id="ProtNLM"/>
    </source>
</evidence>
<dbReference type="RefSeq" id="WP_093171686.1">
    <property type="nucleotide sequence ID" value="NZ_FNCN01000017.1"/>
</dbReference>
<keyword evidence="1" id="KW-1133">Transmembrane helix</keyword>
<protein>
    <recommendedName>
        <fullName evidence="4">DUF4190 domain-containing protein</fullName>
    </recommendedName>
</protein>
<evidence type="ECO:0000313" key="3">
    <source>
        <dbReference type="Proteomes" id="UP000198923"/>
    </source>
</evidence>
<accession>A0A1G8CWL9</accession>
<sequence length="139" mass="14425">MTTPVQIPTGPRPAEETGRRALLLSLAALALTFALPLAGVAMALLALGAASRARTALRAAGKPKTTALAGFTISVVALVLSASATLFQVYFGDQLLAYSECLKGAGTISAQQQCFSQFEAAMKAKSPFDIQWALRSLAP</sequence>
<dbReference type="EMBL" id="FNCN01000017">
    <property type="protein sequence ID" value="SDH49832.1"/>
    <property type="molecule type" value="Genomic_DNA"/>
</dbReference>
<keyword evidence="1" id="KW-0812">Transmembrane</keyword>
<evidence type="ECO:0000256" key="1">
    <source>
        <dbReference type="SAM" id="Phobius"/>
    </source>
</evidence>
<dbReference type="InterPro" id="IPR006311">
    <property type="entry name" value="TAT_signal"/>
</dbReference>
<dbReference type="Proteomes" id="UP000198923">
    <property type="component" value="Unassembled WGS sequence"/>
</dbReference>
<dbReference type="OrthoDB" id="3537392at2"/>
<dbReference type="AlphaFoldDB" id="A0A1G8CWL9"/>
<evidence type="ECO:0000313" key="2">
    <source>
        <dbReference type="EMBL" id="SDH49832.1"/>
    </source>
</evidence>
<proteinExistence type="predicted"/>
<dbReference type="STRING" id="504805.SAMN05421505_11713"/>
<feature type="transmembrane region" description="Helical" evidence="1">
    <location>
        <begin position="68"/>
        <end position="91"/>
    </location>
</feature>
<gene>
    <name evidence="2" type="ORF">SAMN05421505_11713</name>
</gene>